<evidence type="ECO:0000313" key="1">
    <source>
        <dbReference type="EMBL" id="MCC3269664.1"/>
    </source>
</evidence>
<dbReference type="NCBIfam" id="TIGR04089">
    <property type="entry name" value="exp_by_SipW_III"/>
    <property type="match status" value="1"/>
</dbReference>
<dbReference type="InterPro" id="IPR024006">
    <property type="entry name" value="Alt_signal_exp_actinobact"/>
</dbReference>
<proteinExistence type="predicted"/>
<reference evidence="1" key="1">
    <citation type="submission" date="2021-10" db="EMBL/GenBank/DDBJ databases">
        <title>Novel species in genus Arthrobacter.</title>
        <authorList>
            <person name="Liu Y."/>
        </authorList>
    </citation>
    <scope>NUCLEOTIDE SEQUENCE</scope>
    <source>
        <strain evidence="1">Zg-Y809</strain>
    </source>
</reference>
<accession>A0A9X1M1R2</accession>
<evidence type="ECO:0000313" key="2">
    <source>
        <dbReference type="Proteomes" id="UP001139264"/>
    </source>
</evidence>
<dbReference type="InterPro" id="IPR023833">
    <property type="entry name" value="Signal_pept_SipW-depend-type"/>
</dbReference>
<sequence>MAKGALAIGVGAALLLGGGGTLAIWNDSETTAAGSITAGDLQLSPVVGGDGKWTNAVGTVVDLNTYKVVPGDVLTYTQKLNVKLTGDLMTAKLSMTQPTFVNGGFAAADVTVDVPTLKKADGTVIPSVLKPADSGDVIASAKFTFNDRIDQKQSSVNAAATFGAITFKLDQQAPATKP</sequence>
<protein>
    <submittedName>
        <fullName evidence="1">Alternate-type signal peptide domain-containing protein</fullName>
    </submittedName>
</protein>
<dbReference type="Proteomes" id="UP001139264">
    <property type="component" value="Unassembled WGS sequence"/>
</dbReference>
<comment type="caution">
    <text evidence="1">The sequence shown here is derived from an EMBL/GenBank/DDBJ whole genome shotgun (WGS) entry which is preliminary data.</text>
</comment>
<organism evidence="1 2">
    <name type="scientific">Arthrobacter gengyunqii</name>
    <dbReference type="NCBI Taxonomy" id="2886940"/>
    <lineage>
        <taxon>Bacteria</taxon>
        <taxon>Bacillati</taxon>
        <taxon>Actinomycetota</taxon>
        <taxon>Actinomycetes</taxon>
        <taxon>Micrococcales</taxon>
        <taxon>Micrococcaceae</taxon>
        <taxon>Arthrobacter</taxon>
    </lineage>
</organism>
<dbReference type="RefSeq" id="WP_227908050.1">
    <property type="nucleotide sequence ID" value="NZ_CP095461.1"/>
</dbReference>
<gene>
    <name evidence="1" type="ORF">LJ751_09845</name>
</gene>
<dbReference type="EMBL" id="JAJFZP010000007">
    <property type="protein sequence ID" value="MCC3269664.1"/>
    <property type="molecule type" value="Genomic_DNA"/>
</dbReference>
<dbReference type="NCBIfam" id="TIGR04088">
    <property type="entry name" value="cognate_SipW"/>
    <property type="match status" value="1"/>
</dbReference>
<dbReference type="AlphaFoldDB" id="A0A9X1M1R2"/>
<name>A0A9X1M1R2_9MICC</name>